<accession>A0ABU5NCV0</accession>
<dbReference type="RefSeq" id="WP_322776910.1">
    <property type="nucleotide sequence ID" value="NZ_JARJFB010000069.1"/>
</dbReference>
<protein>
    <submittedName>
        <fullName evidence="2">P-loop nucleotidase</fullName>
    </submittedName>
</protein>
<dbReference type="SUPFAM" id="SSF52540">
    <property type="entry name" value="P-loop containing nucleoside triphosphate hydrolases"/>
    <property type="match status" value="1"/>
</dbReference>
<dbReference type="InterPro" id="IPR027417">
    <property type="entry name" value="P-loop_NTPase"/>
</dbReference>
<proteinExistence type="predicted"/>
<gene>
    <name evidence="2" type="ORF">Megvenef_00982</name>
</gene>
<sequence length="189" mass="22241">MRIAVSGTHFIGKSTLIEDFIKKYPSYRCEIEPYYKLQDKKTMELSLEPDLDSFIEQLDYSINQLNDCANEENIIFDRCPVDFVAYAMCALDQDSIDINDSEVSERFSEIKLVLNHLDLITFLPISKENSIEYIEENPTYRKAVDKIFKKIYRDDILDIFPTYEHPKIIEISGNRAERIKKLESFLIQF</sequence>
<dbReference type="EMBL" id="JARJFB010000069">
    <property type="protein sequence ID" value="MEA0971011.1"/>
    <property type="molecule type" value="Genomic_DNA"/>
</dbReference>
<evidence type="ECO:0000313" key="2">
    <source>
        <dbReference type="EMBL" id="MEA0971011.1"/>
    </source>
</evidence>
<dbReference type="Proteomes" id="UP001291687">
    <property type="component" value="Unassembled WGS sequence"/>
</dbReference>
<keyword evidence="3" id="KW-1185">Reference proteome</keyword>
<dbReference type="Gene3D" id="3.40.50.300">
    <property type="entry name" value="P-loop containing nucleotide triphosphate hydrolases"/>
    <property type="match status" value="1"/>
</dbReference>
<name>A0ABU5NCV0_9RICK</name>
<feature type="domain" description="NadR/Ttd14 AAA" evidence="1">
    <location>
        <begin position="2"/>
        <end position="178"/>
    </location>
</feature>
<evidence type="ECO:0000313" key="3">
    <source>
        <dbReference type="Proteomes" id="UP001291687"/>
    </source>
</evidence>
<evidence type="ECO:0000259" key="1">
    <source>
        <dbReference type="Pfam" id="PF13521"/>
    </source>
</evidence>
<dbReference type="InterPro" id="IPR038727">
    <property type="entry name" value="NadR/Ttd14_AAA_dom"/>
</dbReference>
<organism evidence="2 3">
    <name type="scientific">Candidatus Megaera venefica</name>
    <dbReference type="NCBI Taxonomy" id="2055910"/>
    <lineage>
        <taxon>Bacteria</taxon>
        <taxon>Pseudomonadati</taxon>
        <taxon>Pseudomonadota</taxon>
        <taxon>Alphaproteobacteria</taxon>
        <taxon>Rickettsiales</taxon>
        <taxon>Rickettsiaceae</taxon>
        <taxon>Candidatus Megaera</taxon>
    </lineage>
</organism>
<reference evidence="2 3" key="1">
    <citation type="submission" date="2023-03" db="EMBL/GenBank/DDBJ databases">
        <title>Host association and intracellularity evolved multiple times independently in the Rickettsiales.</title>
        <authorList>
            <person name="Castelli M."/>
            <person name="Nardi T."/>
            <person name="Gammuto L."/>
            <person name="Bellinzona G."/>
            <person name="Sabaneyeva E."/>
            <person name="Potekhin A."/>
            <person name="Serra V."/>
            <person name="Petroni G."/>
            <person name="Sassera D."/>
        </authorList>
    </citation>
    <scope>NUCLEOTIDE SEQUENCE [LARGE SCALE GENOMIC DNA]</scope>
    <source>
        <strain evidence="2 3">Sr 2-6</strain>
    </source>
</reference>
<dbReference type="Pfam" id="PF13521">
    <property type="entry name" value="AAA_28"/>
    <property type="match status" value="1"/>
</dbReference>
<comment type="caution">
    <text evidence="2">The sequence shown here is derived from an EMBL/GenBank/DDBJ whole genome shotgun (WGS) entry which is preliminary data.</text>
</comment>